<evidence type="ECO:0000256" key="14">
    <source>
        <dbReference type="ARBA" id="ARBA00047700"/>
    </source>
</evidence>
<protein>
    <recommendedName>
        <fullName evidence="6">Phosphoenolpyruvate synthase</fullName>
        <ecNumber evidence="5">2.7.9.2</ecNumber>
    </recommendedName>
    <alternativeName>
        <fullName evidence="13">Pyruvate, water dikinase</fullName>
    </alternativeName>
</protein>
<evidence type="ECO:0000256" key="12">
    <source>
        <dbReference type="ARBA" id="ARBA00022842"/>
    </source>
</evidence>
<dbReference type="Gene3D" id="2.60.120.560">
    <property type="entry name" value="Exo-inulinase, domain 1"/>
    <property type="match status" value="1"/>
</dbReference>
<dbReference type="GO" id="GO:0005524">
    <property type="term" value="F:ATP binding"/>
    <property type="evidence" value="ECO:0007669"/>
    <property type="project" value="UniProtKB-KW"/>
</dbReference>
<feature type="domain" description="PEP-utilising enzyme mobile" evidence="15">
    <location>
        <begin position="475"/>
        <end position="544"/>
    </location>
</feature>
<dbReference type="Gene3D" id="3.50.30.10">
    <property type="entry name" value="Phosphohistidine domain"/>
    <property type="match status" value="1"/>
</dbReference>
<dbReference type="GO" id="GO:0046872">
    <property type="term" value="F:metal ion binding"/>
    <property type="evidence" value="ECO:0007669"/>
    <property type="project" value="UniProtKB-KW"/>
</dbReference>
<sequence>MPDSTQHPPTCAPLPTMDGAHVQRYRHFRDLLNHGQVSLLLIAELEQLYYDIRPFTLPRLERDADRLLAKVQAMIFSLENMTREKEIDYRNSYLHGTLKSIERSIRDELRPYFRLPTTEFILHLEDVSANHGRAVGAKAANLAKLQRDLSFPVPRGFVVTTAAFHAFWAKTGLQDRIESEMAEVDTENPKALEVIGRKIRSWIMETPLPDDLEMAITQSGMTLTQEGSTSRLAVRSSAVGEDTETSFAGQYESVLNVSLKELIRAYKTVVASKYSAAALSYRLHHGLDDRETPMAVLILEMIEPQLSGVAYTADPVTEDQQSMRISAVSGLGGGLVGGSSSPDWSWRLEKKSFGILEESFHGQDSGLMKTDGLDRKLLSNLWRLTLRMEIFFQRPLDIEWAVDAENHLYFLQARPLLVVKTDAGSVVELSDEQLDHPVLLDGGQCASGGVAAGRVMILDATELEIPEESLQHMAQDSILVSPTASTALTPMVGMVRGIVTDVGSTASHLASVAREFGVPALFNTGQATKILKQGQEITLWASRGRIYHGVVEELARNIKPLKRPVFASPGHLRMQRLLDLISPLNLTDPLAPEFQKARCLTLHDIIRYCHEQSVQEMFAFGKDVDAAQHALRLKVSIPVQLYALDLDDGFRTGLTTCDEINVHDVASVPFQALWQGLAHPGLNWTSNIASSARGFLSLVSTNPESGREDALGGASYAFVSRDYLNLNIRFGYHLATVDALCGPDPELNYVTLHFAGGVAPYFSRSLRAQYMAEVLKRLGYTVTLRGDLIEASQKRLDQTSLQFVLDQTGRLLGSARLLDMAMNSPEQVVEFTDAFFEGRYDYHQPADPDAPETYYLINGYWRKVTDAQEDAVLQDGSQFASLGSVAAAQTMGRLIGKRYQEFLDTIEAYYYFPLAIAKDSLMGNGVAHVQVKPVSGDIDQAGGLAFGIRDWDNYFVFRINALEDNAILFEFRNGKRLQRQEVEIPIAAGSWHDLRVEHGDGEIRAYLNDSPIMTHQADRPLQGYVGLWTKADSVTLFRKLQLQKMSTG</sequence>
<keyword evidence="7" id="KW-0808">Transferase</keyword>
<dbReference type="InterPro" id="IPR006319">
    <property type="entry name" value="PEP_synth"/>
</dbReference>
<evidence type="ECO:0000256" key="6">
    <source>
        <dbReference type="ARBA" id="ARBA00021623"/>
    </source>
</evidence>
<keyword evidence="11" id="KW-0067">ATP-binding</keyword>
<evidence type="ECO:0000313" key="17">
    <source>
        <dbReference type="EMBL" id="SDB42438.1"/>
    </source>
</evidence>
<evidence type="ECO:0000256" key="3">
    <source>
        <dbReference type="ARBA" id="ARBA00004742"/>
    </source>
</evidence>
<evidence type="ECO:0000259" key="15">
    <source>
        <dbReference type="Pfam" id="PF00391"/>
    </source>
</evidence>
<dbReference type="GO" id="GO:0008986">
    <property type="term" value="F:pyruvate, water dikinase activity"/>
    <property type="evidence" value="ECO:0007669"/>
    <property type="project" value="UniProtKB-EC"/>
</dbReference>
<dbReference type="SUPFAM" id="SSF52009">
    <property type="entry name" value="Phosphohistidine domain"/>
    <property type="match status" value="1"/>
</dbReference>
<comment type="function">
    <text evidence="2">Catalyzes the phosphorylation of pyruvate to phosphoenolpyruvate.</text>
</comment>
<evidence type="ECO:0000256" key="10">
    <source>
        <dbReference type="ARBA" id="ARBA00022777"/>
    </source>
</evidence>
<dbReference type="InterPro" id="IPR013320">
    <property type="entry name" value="ConA-like_dom_sf"/>
</dbReference>
<dbReference type="Pfam" id="PF00391">
    <property type="entry name" value="PEP-utilizers"/>
    <property type="match status" value="1"/>
</dbReference>
<evidence type="ECO:0000256" key="4">
    <source>
        <dbReference type="ARBA" id="ARBA00007837"/>
    </source>
</evidence>
<dbReference type="Gene3D" id="3.30.1490.20">
    <property type="entry name" value="ATP-grasp fold, A domain"/>
    <property type="match status" value="1"/>
</dbReference>
<evidence type="ECO:0000259" key="16">
    <source>
        <dbReference type="Pfam" id="PF01326"/>
    </source>
</evidence>
<evidence type="ECO:0000256" key="13">
    <source>
        <dbReference type="ARBA" id="ARBA00033470"/>
    </source>
</evidence>
<evidence type="ECO:0000313" key="18">
    <source>
        <dbReference type="Proteomes" id="UP000198771"/>
    </source>
</evidence>
<dbReference type="PANTHER" id="PTHR43030">
    <property type="entry name" value="PHOSPHOENOLPYRUVATE SYNTHASE"/>
    <property type="match status" value="1"/>
</dbReference>
<evidence type="ECO:0000256" key="1">
    <source>
        <dbReference type="ARBA" id="ARBA00001946"/>
    </source>
</evidence>
<evidence type="ECO:0000256" key="7">
    <source>
        <dbReference type="ARBA" id="ARBA00022679"/>
    </source>
</evidence>
<comment type="pathway">
    <text evidence="3">Carbohydrate biosynthesis; gluconeogenesis.</text>
</comment>
<dbReference type="InterPro" id="IPR008279">
    <property type="entry name" value="PEP-util_enz_mobile_dom"/>
</dbReference>
<dbReference type="SUPFAM" id="SSF49899">
    <property type="entry name" value="Concanavalin A-like lectins/glucanases"/>
    <property type="match status" value="1"/>
</dbReference>
<dbReference type="InterPro" id="IPR013815">
    <property type="entry name" value="ATP_grasp_subdomain_1"/>
</dbReference>
<dbReference type="UniPathway" id="UPA00138"/>
<dbReference type="OrthoDB" id="9760711at2"/>
<keyword evidence="12" id="KW-0460">Magnesium</keyword>
<dbReference type="PANTHER" id="PTHR43030:SF1">
    <property type="entry name" value="PHOSPHOENOLPYRUVATE SYNTHASE"/>
    <property type="match status" value="1"/>
</dbReference>
<comment type="catalytic activity">
    <reaction evidence="14">
        <text>pyruvate + ATP + H2O = phosphoenolpyruvate + AMP + phosphate + 2 H(+)</text>
        <dbReference type="Rhea" id="RHEA:11364"/>
        <dbReference type="ChEBI" id="CHEBI:15361"/>
        <dbReference type="ChEBI" id="CHEBI:15377"/>
        <dbReference type="ChEBI" id="CHEBI:15378"/>
        <dbReference type="ChEBI" id="CHEBI:30616"/>
        <dbReference type="ChEBI" id="CHEBI:43474"/>
        <dbReference type="ChEBI" id="CHEBI:58702"/>
        <dbReference type="ChEBI" id="CHEBI:456215"/>
        <dbReference type="EC" id="2.7.9.2"/>
    </reaction>
</comment>
<dbReference type="Pfam" id="PF01326">
    <property type="entry name" value="PPDK_N"/>
    <property type="match status" value="1"/>
</dbReference>
<keyword evidence="18" id="KW-1185">Reference proteome</keyword>
<dbReference type="GO" id="GO:0006094">
    <property type="term" value="P:gluconeogenesis"/>
    <property type="evidence" value="ECO:0007669"/>
    <property type="project" value="UniProtKB-UniPathway"/>
</dbReference>
<comment type="cofactor">
    <cofactor evidence="1">
        <name>Mg(2+)</name>
        <dbReference type="ChEBI" id="CHEBI:18420"/>
    </cofactor>
</comment>
<evidence type="ECO:0000256" key="11">
    <source>
        <dbReference type="ARBA" id="ARBA00022840"/>
    </source>
</evidence>
<name>A0A1G6DBD1_9BACT</name>
<dbReference type="SUPFAM" id="SSF56059">
    <property type="entry name" value="Glutathione synthetase ATP-binding domain-like"/>
    <property type="match status" value="1"/>
</dbReference>
<dbReference type="STRING" id="617002.SAMN05660653_02025"/>
<comment type="similarity">
    <text evidence="4">Belongs to the PEP-utilizing enzyme family.</text>
</comment>
<accession>A0A1G6DBD1</accession>
<feature type="domain" description="Pyruvate phosphate dikinase AMP/ATP-binding" evidence="16">
    <location>
        <begin position="134"/>
        <end position="422"/>
    </location>
</feature>
<keyword evidence="8" id="KW-0479">Metal-binding</keyword>
<dbReference type="InterPro" id="IPR036637">
    <property type="entry name" value="Phosphohistidine_dom_sf"/>
</dbReference>
<organism evidence="17 18">
    <name type="scientific">Desulfonatronum thiosulfatophilum</name>
    <dbReference type="NCBI Taxonomy" id="617002"/>
    <lineage>
        <taxon>Bacteria</taxon>
        <taxon>Pseudomonadati</taxon>
        <taxon>Thermodesulfobacteriota</taxon>
        <taxon>Desulfovibrionia</taxon>
        <taxon>Desulfovibrionales</taxon>
        <taxon>Desulfonatronaceae</taxon>
        <taxon>Desulfonatronum</taxon>
    </lineage>
</organism>
<reference evidence="17 18" key="1">
    <citation type="submission" date="2016-10" db="EMBL/GenBank/DDBJ databases">
        <authorList>
            <person name="de Groot N.N."/>
        </authorList>
    </citation>
    <scope>NUCLEOTIDE SEQUENCE [LARGE SCALE GENOMIC DNA]</scope>
    <source>
        <strain evidence="17 18">ASO4-2</strain>
    </source>
</reference>
<dbReference type="AlphaFoldDB" id="A0A1G6DBD1"/>
<dbReference type="Proteomes" id="UP000198771">
    <property type="component" value="Unassembled WGS sequence"/>
</dbReference>
<dbReference type="RefSeq" id="WP_092120957.1">
    <property type="nucleotide sequence ID" value="NZ_FMXO01000011.1"/>
</dbReference>
<evidence type="ECO:0000256" key="9">
    <source>
        <dbReference type="ARBA" id="ARBA00022741"/>
    </source>
</evidence>
<keyword evidence="10 17" id="KW-0418">Kinase</keyword>
<evidence type="ECO:0000256" key="2">
    <source>
        <dbReference type="ARBA" id="ARBA00002988"/>
    </source>
</evidence>
<dbReference type="InterPro" id="IPR002192">
    <property type="entry name" value="PPDK_AMP/ATP-bd"/>
</dbReference>
<keyword evidence="17" id="KW-0670">Pyruvate</keyword>
<evidence type="ECO:0000256" key="5">
    <source>
        <dbReference type="ARBA" id="ARBA00011996"/>
    </source>
</evidence>
<dbReference type="EC" id="2.7.9.2" evidence="5"/>
<proteinExistence type="inferred from homology"/>
<dbReference type="Gene3D" id="3.30.470.20">
    <property type="entry name" value="ATP-grasp fold, B domain"/>
    <property type="match status" value="1"/>
</dbReference>
<evidence type="ECO:0000256" key="8">
    <source>
        <dbReference type="ARBA" id="ARBA00022723"/>
    </source>
</evidence>
<dbReference type="EMBL" id="FMXO01000011">
    <property type="protein sequence ID" value="SDB42438.1"/>
    <property type="molecule type" value="Genomic_DNA"/>
</dbReference>
<gene>
    <name evidence="17" type="ORF">SAMN05660653_02025</name>
</gene>
<keyword evidence="9" id="KW-0547">Nucleotide-binding</keyword>